<evidence type="ECO:0000256" key="1">
    <source>
        <dbReference type="ARBA" id="ARBA00004155"/>
    </source>
</evidence>
<keyword evidence="3" id="KW-0813">Transport</keyword>
<evidence type="ECO:0000256" key="6">
    <source>
        <dbReference type="ARBA" id="ARBA00023136"/>
    </source>
</evidence>
<dbReference type="SUPFAM" id="SSF103473">
    <property type="entry name" value="MFS general substrate transporter"/>
    <property type="match status" value="1"/>
</dbReference>
<name>A0ABN9BHW4_9NEOB</name>
<keyword evidence="4 9" id="KW-0812">Transmembrane</keyword>
<keyword evidence="5 9" id="KW-1133">Transmembrane helix</keyword>
<dbReference type="PANTHER" id="PTHR23512:SF3">
    <property type="entry name" value="MAJOR FACILITATOR SUPERFAMILY DOMAIN-CONTAINING PROTEIN 1"/>
    <property type="match status" value="1"/>
</dbReference>
<dbReference type="InterPro" id="IPR052187">
    <property type="entry name" value="MFSD1"/>
</dbReference>
<comment type="similarity">
    <text evidence="2">Belongs to the major facilitator superfamily.</text>
</comment>
<proteinExistence type="inferred from homology"/>
<dbReference type="PANTHER" id="PTHR23512">
    <property type="entry name" value="MAJOR FACILITATOR SUPERFAMILY DOMAIN-CONTAINING PROTEIN 1"/>
    <property type="match status" value="1"/>
</dbReference>
<feature type="transmembrane region" description="Helical" evidence="9">
    <location>
        <begin position="31"/>
        <end position="52"/>
    </location>
</feature>
<gene>
    <name evidence="10" type="ORF">SPARVUS_LOCUS2937995</name>
</gene>
<comment type="caution">
    <text evidence="10">The sequence shown here is derived from an EMBL/GenBank/DDBJ whole genome shotgun (WGS) entry which is preliminary data.</text>
</comment>
<keyword evidence="11" id="KW-1185">Reference proteome</keyword>
<evidence type="ECO:0000256" key="9">
    <source>
        <dbReference type="SAM" id="Phobius"/>
    </source>
</evidence>
<reference evidence="10" key="1">
    <citation type="submission" date="2023-05" db="EMBL/GenBank/DDBJ databases">
        <authorList>
            <person name="Stuckert A."/>
        </authorList>
    </citation>
    <scope>NUCLEOTIDE SEQUENCE</scope>
</reference>
<keyword evidence="6 9" id="KW-0472">Membrane</keyword>
<evidence type="ECO:0000256" key="4">
    <source>
        <dbReference type="ARBA" id="ARBA00022692"/>
    </source>
</evidence>
<evidence type="ECO:0000256" key="3">
    <source>
        <dbReference type="ARBA" id="ARBA00022448"/>
    </source>
</evidence>
<evidence type="ECO:0000256" key="8">
    <source>
        <dbReference type="SAM" id="Coils"/>
    </source>
</evidence>
<dbReference type="EMBL" id="CATNWA010004159">
    <property type="protein sequence ID" value="CAI9547163.1"/>
    <property type="molecule type" value="Genomic_DNA"/>
</dbReference>
<feature type="transmembrane region" description="Helical" evidence="9">
    <location>
        <begin position="7"/>
        <end position="25"/>
    </location>
</feature>
<evidence type="ECO:0000256" key="7">
    <source>
        <dbReference type="ARBA" id="ARBA00023228"/>
    </source>
</evidence>
<keyword evidence="8" id="KW-0175">Coiled coil</keyword>
<feature type="coiled-coil region" evidence="8">
    <location>
        <begin position="63"/>
        <end position="90"/>
    </location>
</feature>
<protein>
    <recommendedName>
        <fullName evidence="12">ATP synthase protein MI25</fullName>
    </recommendedName>
</protein>
<evidence type="ECO:0008006" key="12">
    <source>
        <dbReference type="Google" id="ProtNLM"/>
    </source>
</evidence>
<evidence type="ECO:0000313" key="11">
    <source>
        <dbReference type="Proteomes" id="UP001162483"/>
    </source>
</evidence>
<dbReference type="InterPro" id="IPR036259">
    <property type="entry name" value="MFS_trans_sf"/>
</dbReference>
<evidence type="ECO:0000256" key="5">
    <source>
        <dbReference type="ARBA" id="ARBA00022989"/>
    </source>
</evidence>
<comment type="subcellular location">
    <subcellularLocation>
        <location evidence="1">Lysosome membrane</location>
        <topology evidence="1">Multi-pass membrane protein</topology>
    </subcellularLocation>
</comment>
<keyword evidence="7" id="KW-0458">Lysosome</keyword>
<accession>A0ABN9BHW4</accession>
<evidence type="ECO:0000313" key="10">
    <source>
        <dbReference type="EMBL" id="CAI9547163.1"/>
    </source>
</evidence>
<organism evidence="10 11">
    <name type="scientific">Staurois parvus</name>
    <dbReference type="NCBI Taxonomy" id="386267"/>
    <lineage>
        <taxon>Eukaryota</taxon>
        <taxon>Metazoa</taxon>
        <taxon>Chordata</taxon>
        <taxon>Craniata</taxon>
        <taxon>Vertebrata</taxon>
        <taxon>Euteleostomi</taxon>
        <taxon>Amphibia</taxon>
        <taxon>Batrachia</taxon>
        <taxon>Anura</taxon>
        <taxon>Neobatrachia</taxon>
        <taxon>Ranoidea</taxon>
        <taxon>Ranidae</taxon>
        <taxon>Staurois</taxon>
    </lineage>
</organism>
<evidence type="ECO:0000256" key="2">
    <source>
        <dbReference type="ARBA" id="ARBA00008335"/>
    </source>
</evidence>
<dbReference type="Proteomes" id="UP001162483">
    <property type="component" value="Unassembled WGS sequence"/>
</dbReference>
<sequence length="127" mass="14219">MQSIQNLGLAIIAIVAGVILDSHGYLFLEVFFSACICCAIIAVVMLYFVNLLRGGDLNLSTWEREKLQKKAAIEAEAARLRRQNSESRLRPLSAFALRVRYLSRLGAQLPDHYCSHMSSLAHRSVLK</sequence>